<evidence type="ECO:0000256" key="2">
    <source>
        <dbReference type="RuleBase" id="RU004429"/>
    </source>
</evidence>
<dbReference type="InterPro" id="IPR001457">
    <property type="entry name" value="NADH_UbQ/plastoQ_OxRdtase_su6"/>
</dbReference>
<dbReference type="Proteomes" id="UP001060012">
    <property type="component" value="Chromosome"/>
</dbReference>
<proteinExistence type="inferred from homology"/>
<sequence length="179" mass="19505">MIDLVFIGLSLLAILGAVAMIVYANPMYSALGVLISMLSVAGLFALLNATFLFLVQIIVYAGAIMTLILFILMFLNIKEEDLPKEPKKFQNIAIGAVIMVPLNYLIISAVAKLPKKDLGISDTDFGDIKPIGIQLFDNWLVAFELISILLLIALIGSVVLAKKRKSKVHNEINSQGEES</sequence>
<accession>A0ABY5E4I1</accession>
<feature type="transmembrane region" description="Helical" evidence="2">
    <location>
        <begin position="6"/>
        <end position="24"/>
    </location>
</feature>
<comment type="subcellular location">
    <subcellularLocation>
        <location evidence="2">Cell membrane</location>
        <topology evidence="2">Multi-pass membrane protein</topology>
    </subcellularLocation>
</comment>
<evidence type="ECO:0000256" key="1">
    <source>
        <dbReference type="ARBA" id="ARBA00005698"/>
    </source>
</evidence>
<dbReference type="EMBL" id="CP100595">
    <property type="protein sequence ID" value="UTJ06085.1"/>
    <property type="molecule type" value="Genomic_DNA"/>
</dbReference>
<comment type="catalytic activity">
    <reaction evidence="2">
        <text>a quinone + NADH + 5 H(+)(in) = a quinol + NAD(+) + 4 H(+)(out)</text>
        <dbReference type="Rhea" id="RHEA:57888"/>
        <dbReference type="ChEBI" id="CHEBI:15378"/>
        <dbReference type="ChEBI" id="CHEBI:24646"/>
        <dbReference type="ChEBI" id="CHEBI:57540"/>
        <dbReference type="ChEBI" id="CHEBI:57945"/>
        <dbReference type="ChEBI" id="CHEBI:132124"/>
    </reaction>
</comment>
<dbReference type="PANTHER" id="PTHR33269:SF17">
    <property type="entry name" value="NADH-UBIQUINONE OXIDOREDUCTASE CHAIN 6"/>
    <property type="match status" value="1"/>
</dbReference>
<keyword evidence="2" id="KW-0520">NAD</keyword>
<feature type="transmembrane region" description="Helical" evidence="2">
    <location>
        <begin position="139"/>
        <end position="161"/>
    </location>
</feature>
<keyword evidence="2" id="KW-0874">Quinone</keyword>
<dbReference type="EC" id="7.1.1.-" evidence="2"/>
<dbReference type="Pfam" id="PF00499">
    <property type="entry name" value="Oxidored_q3"/>
    <property type="match status" value="1"/>
</dbReference>
<keyword evidence="2" id="KW-1133">Transmembrane helix</keyword>
<keyword evidence="4" id="KW-1185">Reference proteome</keyword>
<keyword evidence="2" id="KW-0812">Transmembrane</keyword>
<protein>
    <recommendedName>
        <fullName evidence="2">NADH-quinone oxidoreductase subunit J</fullName>
        <ecNumber evidence="2">7.1.1.-</ecNumber>
    </recommendedName>
</protein>
<evidence type="ECO:0000313" key="3">
    <source>
        <dbReference type="EMBL" id="UTJ06085.1"/>
    </source>
</evidence>
<dbReference type="RefSeq" id="WP_254576265.1">
    <property type="nucleotide sequence ID" value="NZ_CP100595.1"/>
</dbReference>
<keyword evidence="2" id="KW-1003">Cell membrane</keyword>
<feature type="transmembrane region" description="Helical" evidence="2">
    <location>
        <begin position="57"/>
        <end position="77"/>
    </location>
</feature>
<comment type="function">
    <text evidence="2">NDH-1 shuttles electrons from NADH, via FMN and iron-sulfur (Fe-S) centers, to quinones in the respiratory chain. Couples the redox reaction to proton translocation (for every two electrons transferred, four hydrogen ions are translocated across the cytoplasmic membrane), and thus conserves the redox energy in a proton gradient.</text>
</comment>
<dbReference type="PANTHER" id="PTHR33269">
    <property type="entry name" value="NADH-UBIQUINONE OXIDOREDUCTASE CHAIN 6"/>
    <property type="match status" value="1"/>
</dbReference>
<keyword evidence="3" id="KW-0560">Oxidoreductase</keyword>
<dbReference type="InterPro" id="IPR042106">
    <property type="entry name" value="Nuo/plastoQ_OxRdtase_6_NuoJ"/>
</dbReference>
<keyword evidence="2" id="KW-0472">Membrane</keyword>
<organism evidence="3 4">
    <name type="scientific">Arcobacter roscoffensis</name>
    <dbReference type="NCBI Taxonomy" id="2961520"/>
    <lineage>
        <taxon>Bacteria</taxon>
        <taxon>Pseudomonadati</taxon>
        <taxon>Campylobacterota</taxon>
        <taxon>Epsilonproteobacteria</taxon>
        <taxon>Campylobacterales</taxon>
        <taxon>Arcobacteraceae</taxon>
        <taxon>Arcobacter</taxon>
    </lineage>
</organism>
<feature type="transmembrane region" description="Helical" evidence="2">
    <location>
        <begin position="31"/>
        <end position="51"/>
    </location>
</feature>
<gene>
    <name evidence="3" type="ORF">NJU99_12650</name>
</gene>
<reference evidence="3" key="1">
    <citation type="submission" date="2022-07" db="EMBL/GenBank/DDBJ databases">
        <title>Arcobacter roscoffensis sp. nov., a marine bacterium isolated from coastal seawater collected from Roscoff, France.</title>
        <authorList>
            <person name="Pascual J."/>
            <person name="Lepeaux C."/>
            <person name="Methner A."/>
            <person name="Overmann J."/>
        </authorList>
    </citation>
    <scope>NUCLEOTIDE SEQUENCE</scope>
    <source>
        <strain evidence="3">ARW1-2F2</strain>
    </source>
</reference>
<comment type="similarity">
    <text evidence="1 2">Belongs to the complex I subunit 6 family.</text>
</comment>
<feature type="transmembrane region" description="Helical" evidence="2">
    <location>
        <begin position="89"/>
        <end position="111"/>
    </location>
</feature>
<dbReference type="GO" id="GO:0016491">
    <property type="term" value="F:oxidoreductase activity"/>
    <property type="evidence" value="ECO:0007669"/>
    <property type="project" value="UniProtKB-KW"/>
</dbReference>
<evidence type="ECO:0000313" key="4">
    <source>
        <dbReference type="Proteomes" id="UP001060012"/>
    </source>
</evidence>
<name>A0ABY5E4I1_9BACT</name>
<dbReference type="Gene3D" id="1.20.120.1200">
    <property type="entry name" value="NADH-ubiquinone/plastoquinone oxidoreductase chain 6, subunit NuoJ"/>
    <property type="match status" value="1"/>
</dbReference>